<reference evidence="15 16" key="1">
    <citation type="submission" date="2018-04" db="EMBL/GenBank/DDBJ databases">
        <title>Genomic Encyclopedia of Archaeal and Bacterial Type Strains, Phase II (KMG-II): from individual species to whole genera.</title>
        <authorList>
            <person name="Goeker M."/>
        </authorList>
    </citation>
    <scope>NUCLEOTIDE SEQUENCE [LARGE SCALE GENOMIC DNA]</scope>
    <source>
        <strain evidence="15 16">DSM 19783</strain>
    </source>
</reference>
<evidence type="ECO:0000256" key="3">
    <source>
        <dbReference type="ARBA" id="ARBA00022722"/>
    </source>
</evidence>
<feature type="binding site" evidence="13">
    <location>
        <position position="482"/>
    </location>
    <ligand>
        <name>Mn(2+)</name>
        <dbReference type="ChEBI" id="CHEBI:29035"/>
    </ligand>
</feature>
<keyword evidence="16" id="KW-1185">Reference proteome</keyword>
<dbReference type="GO" id="GO:0043571">
    <property type="term" value="P:maintenance of CRISPR repeat elements"/>
    <property type="evidence" value="ECO:0007669"/>
    <property type="project" value="UniProtKB-UniRule"/>
</dbReference>
<dbReference type="CDD" id="cd09634">
    <property type="entry name" value="Cas1_I-II-III"/>
    <property type="match status" value="1"/>
</dbReference>
<sequence>MQNAAPDLWDSITGYDALNAAWARVDANAGSAGGDGVTRHEFRSDLFARLNQLRADLLSGEYVPRPYRKVSVPKKKPGYRILAIPSIRDRVVHTSIATALVPILEPHFEECSFAYRPNRGVTKAVARIEQWRSRGYEFVIEADIVRYFDNIDHDILMGKLKELIAGIPGAGPVLSLTERLLAHQGKGLGTEGVGLVQGSPLSPLLSNLYLDALDEEIEESGVKLVRFADDFVILCKSQRRAEKALAHCVEILSHHRLRLHEEGTRIVNFDRGFNFIGYLFLKNLAVQEKAEPKPAVPSKPLKSEVTDDGVILLEEKGSRFDQGNRVLYVLDPEHSLGTRNRSFSVRREDGAELIAIGQHRIGRIEVGPDVGFDHGAVLLAMDSGTPLAAVDGYGQTRGTVEPRLSRKGGLHLAQAKAVLTEDFRLCIARSLVESRIRNQRTQLSRLNRRQGLAPVEEALQAMKRELGKLETAGSVEAAMGLEGASSAHYWRAISLLAGAGAPFKRERPARSPLNAAINYLTGILERDIRAAVQGSGLHPGFAFLHGSRDRHDGLVFDMMEPFRAATTEGLAVFLFNARRLSADMFCETDVGKIDLSTEGRQALVQGYEAVVARRVNRPDRKGKMGWRALMLLQCRFLVRSIRSGTSSDFVPYLMEA</sequence>
<evidence type="ECO:0000256" key="11">
    <source>
        <dbReference type="ARBA" id="ARBA00034120"/>
    </source>
</evidence>
<dbReference type="RefSeq" id="WP_108028906.1">
    <property type="nucleotide sequence ID" value="NZ_QAYC01000027.1"/>
</dbReference>
<dbReference type="GO" id="GO:0003964">
    <property type="term" value="F:RNA-directed DNA polymerase activity"/>
    <property type="evidence" value="ECO:0007669"/>
    <property type="project" value="UniProtKB-KW"/>
</dbReference>
<comment type="cofactor">
    <cofactor evidence="13">
        <name>Mg(2+)</name>
        <dbReference type="ChEBI" id="CHEBI:18420"/>
    </cofactor>
    <cofactor evidence="13">
        <name>Mn(2+)</name>
        <dbReference type="ChEBI" id="CHEBI:29035"/>
    </cofactor>
</comment>
<feature type="domain" description="Reverse transcriptase" evidence="14">
    <location>
        <begin position="53"/>
        <end position="280"/>
    </location>
</feature>
<dbReference type="OrthoDB" id="9793236at2"/>
<evidence type="ECO:0000313" key="15">
    <source>
        <dbReference type="EMBL" id="PTW39239.1"/>
    </source>
</evidence>
<evidence type="ECO:0000256" key="12">
    <source>
        <dbReference type="ARBA" id="ARBA00048173"/>
    </source>
</evidence>
<evidence type="ECO:0000256" key="13">
    <source>
        <dbReference type="HAMAP-Rule" id="MF_01470"/>
    </source>
</evidence>
<evidence type="ECO:0000256" key="1">
    <source>
        <dbReference type="ARBA" id="ARBA00022679"/>
    </source>
</evidence>
<dbReference type="Proteomes" id="UP000244037">
    <property type="component" value="Unassembled WGS sequence"/>
</dbReference>
<dbReference type="InterPro" id="IPR000477">
    <property type="entry name" value="RT_dom"/>
</dbReference>
<comment type="caution">
    <text evidence="15">The sequence shown here is derived from an EMBL/GenBank/DDBJ whole genome shotgun (WGS) entry which is preliminary data.</text>
</comment>
<dbReference type="CDD" id="cd01651">
    <property type="entry name" value="RT_G2_intron"/>
    <property type="match status" value="1"/>
</dbReference>
<dbReference type="GO" id="GO:0046872">
    <property type="term" value="F:metal ion binding"/>
    <property type="evidence" value="ECO:0007669"/>
    <property type="project" value="UniProtKB-UniRule"/>
</dbReference>
<keyword evidence="1" id="KW-0808">Transferase</keyword>
<dbReference type="PRINTS" id="PR00866">
    <property type="entry name" value="RNADNAPOLMS"/>
</dbReference>
<gene>
    <name evidence="13" type="primary">cas1</name>
    <name evidence="15" type="ORF">C8N38_1273</name>
</gene>
<dbReference type="Pfam" id="PF00078">
    <property type="entry name" value="RVT_1"/>
    <property type="match status" value="1"/>
</dbReference>
<name>A0A8E3APR2_9RHOB</name>
<dbReference type="AlphaFoldDB" id="A0A8E3APR2"/>
<keyword evidence="2" id="KW-0548">Nucleotidyltransferase</keyword>
<organism evidence="15 16">
    <name type="scientific">Rhodovulum kholense</name>
    <dbReference type="NCBI Taxonomy" id="453584"/>
    <lineage>
        <taxon>Bacteria</taxon>
        <taxon>Pseudomonadati</taxon>
        <taxon>Pseudomonadota</taxon>
        <taxon>Alphaproteobacteria</taxon>
        <taxon>Rhodobacterales</taxon>
        <taxon>Paracoccaceae</taxon>
        <taxon>Rhodovulum</taxon>
    </lineage>
</organism>
<evidence type="ECO:0000256" key="7">
    <source>
        <dbReference type="ARBA" id="ARBA00022842"/>
    </source>
</evidence>
<keyword evidence="4 13" id="KW-0479">Metal-binding</keyword>
<dbReference type="HAMAP" id="MF_01470">
    <property type="entry name" value="Cas1"/>
    <property type="match status" value="1"/>
</dbReference>
<keyword evidence="8" id="KW-0695">RNA-directed DNA polymerase</keyword>
<feature type="binding site" evidence="13">
    <location>
        <position position="545"/>
    </location>
    <ligand>
        <name>Mn(2+)</name>
        <dbReference type="ChEBI" id="CHEBI:29035"/>
    </ligand>
</feature>
<evidence type="ECO:0000256" key="5">
    <source>
        <dbReference type="ARBA" id="ARBA00022759"/>
    </source>
</evidence>
<evidence type="ECO:0000256" key="4">
    <source>
        <dbReference type="ARBA" id="ARBA00022723"/>
    </source>
</evidence>
<evidence type="ECO:0000256" key="8">
    <source>
        <dbReference type="ARBA" id="ARBA00022918"/>
    </source>
</evidence>
<keyword evidence="9 13" id="KW-0051">Antiviral defense</keyword>
<dbReference type="SUPFAM" id="SSF56672">
    <property type="entry name" value="DNA/RNA polymerases"/>
    <property type="match status" value="1"/>
</dbReference>
<evidence type="ECO:0000256" key="10">
    <source>
        <dbReference type="ARBA" id="ARBA00023125"/>
    </source>
</evidence>
<comment type="function">
    <text evidence="13">CRISPR (clustered regularly interspaced short palindromic repeat), is an adaptive immune system that provides protection against mobile genetic elements (viruses, transposable elements and conjugative plasmids). CRISPR clusters contain spacers, sequences complementary to antecedent mobile elements, and target invading nucleic acids. CRISPR clusters are transcribed and processed into CRISPR RNA (crRNA). Acts as a dsDNA endonuclease. Involved in the integration of spacer DNA into the CRISPR cassette.</text>
</comment>
<dbReference type="PANTHER" id="PTHR34047">
    <property type="entry name" value="NUCLEAR INTRON MATURASE 1, MITOCHONDRIAL-RELATED"/>
    <property type="match status" value="1"/>
</dbReference>
<dbReference type="GO" id="GO:0051607">
    <property type="term" value="P:defense response to virus"/>
    <property type="evidence" value="ECO:0007669"/>
    <property type="project" value="UniProtKB-UniRule"/>
</dbReference>
<comment type="similarity">
    <text evidence="13">Belongs to the CRISPR-associated endonuclease Cas1 family.</text>
</comment>
<dbReference type="Pfam" id="PF01867">
    <property type="entry name" value="Cas_Cas1"/>
    <property type="match status" value="1"/>
</dbReference>
<dbReference type="InterPro" id="IPR042206">
    <property type="entry name" value="CRISPR-assoc_Cas1_C"/>
</dbReference>
<comment type="similarity">
    <text evidence="11">Belongs to the bacterial reverse transcriptase family.</text>
</comment>
<dbReference type="EMBL" id="QAYC01000027">
    <property type="protein sequence ID" value="PTW39239.1"/>
    <property type="molecule type" value="Genomic_DNA"/>
</dbReference>
<evidence type="ECO:0000259" key="14">
    <source>
        <dbReference type="PROSITE" id="PS50878"/>
    </source>
</evidence>
<protein>
    <recommendedName>
        <fullName evidence="13">CRISPR-associated endonuclease Cas1</fullName>
        <ecNumber evidence="13">3.1.-.-</ecNumber>
    </recommendedName>
</protein>
<dbReference type="InterPro" id="IPR051083">
    <property type="entry name" value="GrpII_Intron_Splice-Mob/Def"/>
</dbReference>
<accession>A0A8E3APR2</accession>
<dbReference type="InterPro" id="IPR002729">
    <property type="entry name" value="CRISPR-assoc_Cas1"/>
</dbReference>
<proteinExistence type="inferred from homology"/>
<evidence type="ECO:0000313" key="16">
    <source>
        <dbReference type="Proteomes" id="UP000244037"/>
    </source>
</evidence>
<dbReference type="InterPro" id="IPR000123">
    <property type="entry name" value="Reverse_transcriptase_msDNA"/>
</dbReference>
<comment type="subunit">
    <text evidence="13">Homodimer, forms a heterotetramer with a Cas2 homodimer.</text>
</comment>
<dbReference type="GO" id="GO:0003723">
    <property type="term" value="F:RNA binding"/>
    <property type="evidence" value="ECO:0007669"/>
    <property type="project" value="InterPro"/>
</dbReference>
<keyword evidence="7 13" id="KW-0460">Magnesium</keyword>
<comment type="catalytic activity">
    <reaction evidence="12">
        <text>DNA(n) + a 2'-deoxyribonucleoside 5'-triphosphate = DNA(n+1) + diphosphate</text>
        <dbReference type="Rhea" id="RHEA:22508"/>
        <dbReference type="Rhea" id="RHEA-COMP:17339"/>
        <dbReference type="Rhea" id="RHEA-COMP:17340"/>
        <dbReference type="ChEBI" id="CHEBI:33019"/>
        <dbReference type="ChEBI" id="CHEBI:61560"/>
        <dbReference type="ChEBI" id="CHEBI:173112"/>
        <dbReference type="EC" id="2.7.7.49"/>
    </reaction>
</comment>
<dbReference type="PROSITE" id="PS50878">
    <property type="entry name" value="RT_POL"/>
    <property type="match status" value="1"/>
</dbReference>
<keyword evidence="6 13" id="KW-0378">Hydrolase</keyword>
<dbReference type="GO" id="GO:0016787">
    <property type="term" value="F:hydrolase activity"/>
    <property type="evidence" value="ECO:0007669"/>
    <property type="project" value="UniProtKB-KW"/>
</dbReference>
<dbReference type="NCBIfam" id="TIGR00287">
    <property type="entry name" value="cas1"/>
    <property type="match status" value="1"/>
</dbReference>
<keyword evidence="5 13" id="KW-0255">Endonuclease</keyword>
<dbReference type="InterPro" id="IPR043502">
    <property type="entry name" value="DNA/RNA_pol_sf"/>
</dbReference>
<keyword evidence="13" id="KW-0464">Manganese</keyword>
<keyword evidence="10 13" id="KW-0238">DNA-binding</keyword>
<evidence type="ECO:0000256" key="9">
    <source>
        <dbReference type="ARBA" id="ARBA00023118"/>
    </source>
</evidence>
<dbReference type="GO" id="GO:0004519">
    <property type="term" value="F:endonuclease activity"/>
    <property type="evidence" value="ECO:0007669"/>
    <property type="project" value="UniProtKB-UniRule"/>
</dbReference>
<dbReference type="Gene3D" id="1.20.120.920">
    <property type="entry name" value="CRISPR-associated endonuclease Cas1, C-terminal domain"/>
    <property type="match status" value="1"/>
</dbReference>
<feature type="binding site" evidence="13">
    <location>
        <position position="560"/>
    </location>
    <ligand>
        <name>Mn(2+)</name>
        <dbReference type="ChEBI" id="CHEBI:29035"/>
    </ligand>
</feature>
<dbReference type="EC" id="3.1.-.-" evidence="13"/>
<evidence type="ECO:0000256" key="2">
    <source>
        <dbReference type="ARBA" id="ARBA00022695"/>
    </source>
</evidence>
<keyword evidence="3 13" id="KW-0540">Nuclease</keyword>
<dbReference type="PANTHER" id="PTHR34047:SF8">
    <property type="entry name" value="PROTEIN YKFC"/>
    <property type="match status" value="1"/>
</dbReference>
<dbReference type="GO" id="GO:0003677">
    <property type="term" value="F:DNA binding"/>
    <property type="evidence" value="ECO:0007669"/>
    <property type="project" value="UniProtKB-KW"/>
</dbReference>
<evidence type="ECO:0000256" key="6">
    <source>
        <dbReference type="ARBA" id="ARBA00022801"/>
    </source>
</evidence>